<evidence type="ECO:0000313" key="1">
    <source>
        <dbReference type="EMBL" id="MFB9626082.1"/>
    </source>
</evidence>
<evidence type="ECO:0000313" key="2">
    <source>
        <dbReference type="Proteomes" id="UP001589532"/>
    </source>
</evidence>
<dbReference type="Proteomes" id="UP001589532">
    <property type="component" value="Unassembled WGS sequence"/>
</dbReference>
<gene>
    <name evidence="1" type="ORF">ACFFSA_23610</name>
</gene>
<dbReference type="EMBL" id="JBHMBW010000020">
    <property type="protein sequence ID" value="MFB9626082.1"/>
    <property type="molecule type" value="Genomic_DNA"/>
</dbReference>
<keyword evidence="2" id="KW-1185">Reference proteome</keyword>
<dbReference type="RefSeq" id="WP_344989003.1">
    <property type="nucleotide sequence ID" value="NZ_BAAAXV010000005.1"/>
</dbReference>
<reference evidence="1 2" key="1">
    <citation type="submission" date="2024-09" db="EMBL/GenBank/DDBJ databases">
        <authorList>
            <person name="Sun Q."/>
            <person name="Mori K."/>
        </authorList>
    </citation>
    <scope>NUCLEOTIDE SEQUENCE [LARGE SCALE GENOMIC DNA]</scope>
    <source>
        <strain evidence="1 2">JCM 3143</strain>
    </source>
</reference>
<sequence>MAAMHSFLLVEGSNTSGSVVTEYAGVHRSVAAAESAIRDYVRSGGGFELTASAGQELSLRIYQQGALVAEHDLIPLLRLQIPGFAEMGFDDDYDHVGGEPEPDSDADGIDDPELLADMRAEALLDHHREIGVTVEWHRILLPALREPLLPEGQSVTIDGRTLSFGANWFQG</sequence>
<accession>A0ABV5S343</accession>
<comment type="caution">
    <text evidence="1">The sequence shown here is derived from an EMBL/GenBank/DDBJ whole genome shotgun (WGS) entry which is preliminary data.</text>
</comment>
<protein>
    <submittedName>
        <fullName evidence="1">Uncharacterized protein</fullName>
    </submittedName>
</protein>
<organism evidence="1 2">
    <name type="scientific">Nonomuraea helvata</name>
    <dbReference type="NCBI Taxonomy" id="37484"/>
    <lineage>
        <taxon>Bacteria</taxon>
        <taxon>Bacillati</taxon>
        <taxon>Actinomycetota</taxon>
        <taxon>Actinomycetes</taxon>
        <taxon>Streptosporangiales</taxon>
        <taxon>Streptosporangiaceae</taxon>
        <taxon>Nonomuraea</taxon>
    </lineage>
</organism>
<name>A0ABV5S343_9ACTN</name>
<proteinExistence type="predicted"/>